<dbReference type="Proteomes" id="UP001381693">
    <property type="component" value="Unassembled WGS sequence"/>
</dbReference>
<evidence type="ECO:0000313" key="4">
    <source>
        <dbReference type="Proteomes" id="UP001381693"/>
    </source>
</evidence>
<sequence>MKEILLILFLFSMSEARSRHNRGNESDASSEPVPDMAPTLNTEDANKLLSDFEQRYQDRSFEIIVAEELLSAIDAIVLESYAKFENTGSNIMAGDSLKICLYVFMGYHGREQCLKRGACEAGELIGRLSDSSSLALAALYYVTPKDWKNMMDMVQKGATGKNCYTYRCGRPLRSETDPRIKELASGKLFL</sequence>
<organism evidence="3 4">
    <name type="scientific">Halocaridina rubra</name>
    <name type="common">Hawaiian red shrimp</name>
    <dbReference type="NCBI Taxonomy" id="373956"/>
    <lineage>
        <taxon>Eukaryota</taxon>
        <taxon>Metazoa</taxon>
        <taxon>Ecdysozoa</taxon>
        <taxon>Arthropoda</taxon>
        <taxon>Crustacea</taxon>
        <taxon>Multicrustacea</taxon>
        <taxon>Malacostraca</taxon>
        <taxon>Eumalacostraca</taxon>
        <taxon>Eucarida</taxon>
        <taxon>Decapoda</taxon>
        <taxon>Pleocyemata</taxon>
        <taxon>Caridea</taxon>
        <taxon>Atyoidea</taxon>
        <taxon>Atyidae</taxon>
        <taxon>Halocaridina</taxon>
    </lineage>
</organism>
<feature type="signal peptide" evidence="2">
    <location>
        <begin position="1"/>
        <end position="16"/>
    </location>
</feature>
<name>A0AAN8XGM4_HALRR</name>
<dbReference type="AlphaFoldDB" id="A0AAN8XGM4"/>
<evidence type="ECO:0000256" key="2">
    <source>
        <dbReference type="SAM" id="SignalP"/>
    </source>
</evidence>
<protein>
    <submittedName>
        <fullName evidence="3">Uncharacterized protein</fullName>
    </submittedName>
</protein>
<accession>A0AAN8XGM4</accession>
<feature type="region of interest" description="Disordered" evidence="1">
    <location>
        <begin position="20"/>
        <end position="39"/>
    </location>
</feature>
<keyword evidence="4" id="KW-1185">Reference proteome</keyword>
<dbReference type="EMBL" id="JAXCGZ010005665">
    <property type="protein sequence ID" value="KAK7081258.1"/>
    <property type="molecule type" value="Genomic_DNA"/>
</dbReference>
<evidence type="ECO:0000313" key="3">
    <source>
        <dbReference type="EMBL" id="KAK7081258.1"/>
    </source>
</evidence>
<feature type="chain" id="PRO_5042965002" evidence="2">
    <location>
        <begin position="17"/>
        <end position="190"/>
    </location>
</feature>
<gene>
    <name evidence="3" type="ORF">SK128_014420</name>
</gene>
<evidence type="ECO:0000256" key="1">
    <source>
        <dbReference type="SAM" id="MobiDB-lite"/>
    </source>
</evidence>
<keyword evidence="2" id="KW-0732">Signal</keyword>
<comment type="caution">
    <text evidence="3">The sequence shown here is derived from an EMBL/GenBank/DDBJ whole genome shotgun (WGS) entry which is preliminary data.</text>
</comment>
<proteinExistence type="predicted"/>
<reference evidence="3 4" key="1">
    <citation type="submission" date="2023-11" db="EMBL/GenBank/DDBJ databases">
        <title>Halocaridina rubra genome assembly.</title>
        <authorList>
            <person name="Smith C."/>
        </authorList>
    </citation>
    <scope>NUCLEOTIDE SEQUENCE [LARGE SCALE GENOMIC DNA]</scope>
    <source>
        <strain evidence="3">EP-1</strain>
        <tissue evidence="3">Whole</tissue>
    </source>
</reference>